<name>A0A512DG65_9CELL</name>
<dbReference type="InterPro" id="IPR032344">
    <property type="entry name" value="DUF4862"/>
</dbReference>
<dbReference type="Pfam" id="PF16154">
    <property type="entry name" value="DUF4862"/>
    <property type="match status" value="1"/>
</dbReference>
<evidence type="ECO:0000313" key="2">
    <source>
        <dbReference type="Proteomes" id="UP000321181"/>
    </source>
</evidence>
<dbReference type="AlphaFoldDB" id="A0A512DG65"/>
<keyword evidence="2" id="KW-1185">Reference proteome</keyword>
<organism evidence="1 2">
    <name type="scientific">Cellulomonas aerilata</name>
    <dbReference type="NCBI Taxonomy" id="515326"/>
    <lineage>
        <taxon>Bacteria</taxon>
        <taxon>Bacillati</taxon>
        <taxon>Actinomycetota</taxon>
        <taxon>Actinomycetes</taxon>
        <taxon>Micrococcales</taxon>
        <taxon>Cellulomonadaceae</taxon>
        <taxon>Cellulomonas</taxon>
    </lineage>
</organism>
<gene>
    <name evidence="1" type="ORF">CAE01nite_31700</name>
</gene>
<evidence type="ECO:0000313" key="1">
    <source>
        <dbReference type="EMBL" id="GEO35445.1"/>
    </source>
</evidence>
<comment type="caution">
    <text evidence="1">The sequence shown here is derived from an EMBL/GenBank/DDBJ whole genome shotgun (WGS) entry which is preliminary data.</text>
</comment>
<reference evidence="1 2" key="1">
    <citation type="submission" date="2019-07" db="EMBL/GenBank/DDBJ databases">
        <title>Whole genome shotgun sequence of Cellulomonas aerilata NBRC 106308.</title>
        <authorList>
            <person name="Hosoyama A."/>
            <person name="Uohara A."/>
            <person name="Ohji S."/>
            <person name="Ichikawa N."/>
        </authorList>
    </citation>
    <scope>NUCLEOTIDE SEQUENCE [LARGE SCALE GENOMIC DNA]</scope>
    <source>
        <strain evidence="1 2">NBRC 106308</strain>
    </source>
</reference>
<accession>A0A512DG65</accession>
<dbReference type="EMBL" id="BJYY01000019">
    <property type="protein sequence ID" value="GEO35445.1"/>
    <property type="molecule type" value="Genomic_DNA"/>
</dbReference>
<proteinExistence type="predicted"/>
<dbReference type="Proteomes" id="UP000321181">
    <property type="component" value="Unassembled WGS sequence"/>
</dbReference>
<protein>
    <submittedName>
        <fullName evidence="1">DUF4862 domain-containing protein</fullName>
    </submittedName>
</protein>
<sequence>MGAVTTFLVSVYPALLAPDPVDPGVVRDVYARLRDVPGIGAVELPLGPDGRIPDEDATLAHLAPHWDVVLTTVPGTMARADDPAYGLASPDERGGDEAVAHLRRCLETAARVDEALGRRAAVGLEVVSAPRRTPGDGDGPDRLLARLRGVLDGRPGSGTPLLIDHCDALVAGQTPAKGFLDLDEEIAVVAALRADGHAGTGLVVNWGRSALEARSVDGPVRHLERARSAGVLHGLVLSGCADRDSGFGPAWTDMHPGPADLAAPAGEPASLLTDAEIRRSVEAAGPVAVVGTKFAVRPHGLDAAARAQAVVAGVEHVQRLLG</sequence>